<evidence type="ECO:0008006" key="3">
    <source>
        <dbReference type="Google" id="ProtNLM"/>
    </source>
</evidence>
<dbReference type="Proteomes" id="UP000092377">
    <property type="component" value="Unassembled WGS sequence"/>
</dbReference>
<evidence type="ECO:0000313" key="1">
    <source>
        <dbReference type="EMBL" id="OBU09901.1"/>
    </source>
</evidence>
<sequence>MQITLDDVKPMIAELGFTLPDAVLSLLLSQVNAKSGCLEANYDEPTQKLLLIYALVRLASLSGARKISSQSGPNGASRSFAYDSAGTDYLLNQLRVWDSAGCLSDLPLSSKTVGFFTVVGGYQ</sequence>
<dbReference type="RefSeq" id="WP_067401936.1">
    <property type="nucleotide sequence ID" value="NZ_LZEY01000017.1"/>
</dbReference>
<dbReference type="Pfam" id="PF24085">
    <property type="entry name" value="DUF7370"/>
    <property type="match status" value="1"/>
</dbReference>
<proteinExistence type="predicted"/>
<gene>
    <name evidence="1" type="ORF">AYY18_19010</name>
</gene>
<organism evidence="1 2">
    <name type="scientific">Morganella psychrotolerans</name>
    <dbReference type="NCBI Taxonomy" id="368603"/>
    <lineage>
        <taxon>Bacteria</taxon>
        <taxon>Pseudomonadati</taxon>
        <taxon>Pseudomonadota</taxon>
        <taxon>Gammaproteobacteria</taxon>
        <taxon>Enterobacterales</taxon>
        <taxon>Morganellaceae</taxon>
        <taxon>Morganella</taxon>
    </lineage>
</organism>
<dbReference type="InterPro" id="IPR055794">
    <property type="entry name" value="DUF7370"/>
</dbReference>
<reference evidence="2" key="1">
    <citation type="submission" date="2016-06" db="EMBL/GenBank/DDBJ databases">
        <authorList>
            <person name="Butler K."/>
        </authorList>
    </citation>
    <scope>NUCLEOTIDE SEQUENCE [LARGE SCALE GENOMIC DNA]</scope>
    <source>
        <strain evidence="2">GCSL-Mp20</strain>
    </source>
</reference>
<dbReference type="EMBL" id="LZEY01000017">
    <property type="protein sequence ID" value="OBU09901.1"/>
    <property type="molecule type" value="Genomic_DNA"/>
</dbReference>
<comment type="caution">
    <text evidence="1">The sequence shown here is derived from an EMBL/GenBank/DDBJ whole genome shotgun (WGS) entry which is preliminary data.</text>
</comment>
<accession>A0A1B8HKQ6</accession>
<dbReference type="OrthoDB" id="6538864at2"/>
<name>A0A1B8HKQ6_9GAMM</name>
<protein>
    <recommendedName>
        <fullName evidence="3">Gp11</fullName>
    </recommendedName>
</protein>
<keyword evidence="2" id="KW-1185">Reference proteome</keyword>
<evidence type="ECO:0000313" key="2">
    <source>
        <dbReference type="Proteomes" id="UP000092377"/>
    </source>
</evidence>
<dbReference type="AlphaFoldDB" id="A0A1B8HKQ6"/>